<dbReference type="Proteomes" id="UP000722485">
    <property type="component" value="Unassembled WGS sequence"/>
</dbReference>
<proteinExistence type="predicted"/>
<evidence type="ECO:0000313" key="2">
    <source>
        <dbReference type="Proteomes" id="UP000722485"/>
    </source>
</evidence>
<accession>A0A9P5LKW9</accession>
<keyword evidence="2" id="KW-1185">Reference proteome</keyword>
<comment type="caution">
    <text evidence="1">The sequence shown here is derived from an EMBL/GenBank/DDBJ whole genome shotgun (WGS) entry which is preliminary data.</text>
</comment>
<dbReference type="AlphaFoldDB" id="A0A9P5LKW9"/>
<evidence type="ECO:0000313" key="1">
    <source>
        <dbReference type="EMBL" id="KAF7554929.1"/>
    </source>
</evidence>
<name>A0A9P5LKW9_9HYPO</name>
<organism evidence="1 2">
    <name type="scientific">Cylindrodendrum hubeiense</name>
    <dbReference type="NCBI Taxonomy" id="595255"/>
    <lineage>
        <taxon>Eukaryota</taxon>
        <taxon>Fungi</taxon>
        <taxon>Dikarya</taxon>
        <taxon>Ascomycota</taxon>
        <taxon>Pezizomycotina</taxon>
        <taxon>Sordariomycetes</taxon>
        <taxon>Hypocreomycetidae</taxon>
        <taxon>Hypocreales</taxon>
        <taxon>Nectriaceae</taxon>
        <taxon>Cylindrodendrum</taxon>
    </lineage>
</organism>
<gene>
    <name evidence="1" type="ORF">G7Z17_g2553</name>
</gene>
<protein>
    <submittedName>
        <fullName evidence="1">Uncharacterized protein</fullName>
    </submittedName>
</protein>
<sequence length="103" mass="10966">MSTSSTTSAPILGQWNSSTNNVAARLIDTNDPVNVRMQDPSYEVDTALLARDSYVHNVIEAAPGVAVATPGAAPLWNASWSRTTKRDNGFVGIGTQFDTERAA</sequence>
<dbReference type="EMBL" id="JAANBB010000026">
    <property type="protein sequence ID" value="KAF7554929.1"/>
    <property type="molecule type" value="Genomic_DNA"/>
</dbReference>
<reference evidence="1" key="1">
    <citation type="submission" date="2020-03" db="EMBL/GenBank/DDBJ databases">
        <title>Draft Genome Sequence of Cylindrodendrum hubeiense.</title>
        <authorList>
            <person name="Buettner E."/>
            <person name="Kellner H."/>
        </authorList>
    </citation>
    <scope>NUCLEOTIDE SEQUENCE</scope>
    <source>
        <strain evidence="1">IHI 201604</strain>
    </source>
</reference>